<dbReference type="Proteomes" id="UP000807306">
    <property type="component" value="Unassembled WGS sequence"/>
</dbReference>
<dbReference type="AlphaFoldDB" id="A0A9P6E9N2"/>
<name>A0A9P6E9N2_9AGAR</name>
<sequence length="338" mass="38151">MSNMALNYSSIPNPFAPEAWIFADAVTLKLYAAIAMGLLSVLVWDILSCLPDEVTLIFKHNLTFPTFFYCLARFSPLCFMSLHQRILTHDLDHCVAWVVFLNVFYTCTHTSSGMLFLLRLRAVYAELPTFKWVFSGLWVIHAASCTLSFLAVRGILIVPVHRCIPGIQKQYWIIMFSLQAGYELLVCVAITFKLCYDTSRDPEPLRFWWMIRRHKNPMLKLRVRFLADSQAYFVCVFLIKIVIIISCFVGSDAVQLVCGLLDNVIISLIATKVHRQFKLGKHGLLTGQTSFTVNGGGPSISQWRVAKGEGPTSSIELSNVTGRDSVRTQRSNANPEGR</sequence>
<accession>A0A9P6E9N2</accession>
<dbReference type="Pfam" id="PF20151">
    <property type="entry name" value="DUF6533"/>
    <property type="match status" value="1"/>
</dbReference>
<reference evidence="4" key="1">
    <citation type="submission" date="2020-11" db="EMBL/GenBank/DDBJ databases">
        <authorList>
            <consortium name="DOE Joint Genome Institute"/>
            <person name="Ahrendt S."/>
            <person name="Riley R."/>
            <person name="Andreopoulos W."/>
            <person name="Labutti K."/>
            <person name="Pangilinan J."/>
            <person name="Ruiz-Duenas F.J."/>
            <person name="Barrasa J.M."/>
            <person name="Sanchez-Garcia M."/>
            <person name="Camarero S."/>
            <person name="Miyauchi S."/>
            <person name="Serrano A."/>
            <person name="Linde D."/>
            <person name="Babiker R."/>
            <person name="Drula E."/>
            <person name="Ayuso-Fernandez I."/>
            <person name="Pacheco R."/>
            <person name="Padilla G."/>
            <person name="Ferreira P."/>
            <person name="Barriuso J."/>
            <person name="Kellner H."/>
            <person name="Castanera R."/>
            <person name="Alfaro M."/>
            <person name="Ramirez L."/>
            <person name="Pisabarro A.G."/>
            <person name="Kuo A."/>
            <person name="Tritt A."/>
            <person name="Lipzen A."/>
            <person name="He G."/>
            <person name="Yan M."/>
            <person name="Ng V."/>
            <person name="Cullen D."/>
            <person name="Martin F."/>
            <person name="Rosso M.-N."/>
            <person name="Henrissat B."/>
            <person name="Hibbett D."/>
            <person name="Martinez A.T."/>
            <person name="Grigoriev I.V."/>
        </authorList>
    </citation>
    <scope>NUCLEOTIDE SEQUENCE</scope>
    <source>
        <strain evidence="4">CBS 506.95</strain>
    </source>
</reference>
<feature type="transmembrane region" description="Helical" evidence="2">
    <location>
        <begin position="231"/>
        <end position="250"/>
    </location>
</feature>
<evidence type="ECO:0000313" key="4">
    <source>
        <dbReference type="EMBL" id="KAF9524923.1"/>
    </source>
</evidence>
<feature type="transmembrane region" description="Helical" evidence="2">
    <location>
        <begin position="21"/>
        <end position="44"/>
    </location>
</feature>
<keyword evidence="2" id="KW-0472">Membrane</keyword>
<feature type="transmembrane region" description="Helical" evidence="2">
    <location>
        <begin position="94"/>
        <end position="118"/>
    </location>
</feature>
<keyword evidence="5" id="KW-1185">Reference proteome</keyword>
<feature type="domain" description="DUF6533" evidence="3">
    <location>
        <begin position="35"/>
        <end position="77"/>
    </location>
</feature>
<evidence type="ECO:0000256" key="1">
    <source>
        <dbReference type="SAM" id="MobiDB-lite"/>
    </source>
</evidence>
<keyword evidence="2" id="KW-0812">Transmembrane</keyword>
<evidence type="ECO:0000256" key="2">
    <source>
        <dbReference type="SAM" id="Phobius"/>
    </source>
</evidence>
<feature type="transmembrane region" description="Helical" evidence="2">
    <location>
        <begin position="171"/>
        <end position="192"/>
    </location>
</feature>
<protein>
    <recommendedName>
        <fullName evidence="3">DUF6533 domain-containing protein</fullName>
    </recommendedName>
</protein>
<comment type="caution">
    <text evidence="4">The sequence shown here is derived from an EMBL/GenBank/DDBJ whole genome shotgun (WGS) entry which is preliminary data.</text>
</comment>
<dbReference type="EMBL" id="MU157891">
    <property type="protein sequence ID" value="KAF9524923.1"/>
    <property type="molecule type" value="Genomic_DNA"/>
</dbReference>
<feature type="region of interest" description="Disordered" evidence="1">
    <location>
        <begin position="309"/>
        <end position="338"/>
    </location>
</feature>
<evidence type="ECO:0000259" key="3">
    <source>
        <dbReference type="Pfam" id="PF20151"/>
    </source>
</evidence>
<dbReference type="InterPro" id="IPR045340">
    <property type="entry name" value="DUF6533"/>
</dbReference>
<feature type="transmembrane region" description="Helical" evidence="2">
    <location>
        <begin position="138"/>
        <end position="159"/>
    </location>
</feature>
<organism evidence="4 5">
    <name type="scientific">Crepidotus variabilis</name>
    <dbReference type="NCBI Taxonomy" id="179855"/>
    <lineage>
        <taxon>Eukaryota</taxon>
        <taxon>Fungi</taxon>
        <taxon>Dikarya</taxon>
        <taxon>Basidiomycota</taxon>
        <taxon>Agaricomycotina</taxon>
        <taxon>Agaricomycetes</taxon>
        <taxon>Agaricomycetidae</taxon>
        <taxon>Agaricales</taxon>
        <taxon>Agaricineae</taxon>
        <taxon>Crepidotaceae</taxon>
        <taxon>Crepidotus</taxon>
    </lineage>
</organism>
<keyword evidence="2" id="KW-1133">Transmembrane helix</keyword>
<proteinExistence type="predicted"/>
<dbReference type="OrthoDB" id="3038990at2759"/>
<gene>
    <name evidence="4" type="ORF">CPB83DRAFT_860466</name>
</gene>
<feature type="compositionally biased region" description="Polar residues" evidence="1">
    <location>
        <begin position="311"/>
        <end position="338"/>
    </location>
</feature>
<evidence type="ECO:0000313" key="5">
    <source>
        <dbReference type="Proteomes" id="UP000807306"/>
    </source>
</evidence>